<sequence>MKIGFSKTGLTINSKKFHPLNLAVKGYGLESNLEDLETDPFELLEKLAKAKDAEMTKEQKVNILKDIL</sequence>
<proteinExistence type="predicted"/>
<name>A0A6I0F7H7_9FIRM</name>
<reference evidence="1 2" key="1">
    <citation type="submission" date="2019-10" db="EMBL/GenBank/DDBJ databases">
        <title>Alkaliphilus serpentinus sp. nov. and Alkaliphilus pronyensis sp. nov., two novel anaerobic alkaliphilic species isolated from the serpentinized-hosted hydrothermal field of the Prony Bay (New Caledonia).</title>
        <authorList>
            <person name="Postec A."/>
        </authorList>
    </citation>
    <scope>NUCLEOTIDE SEQUENCE [LARGE SCALE GENOMIC DNA]</scope>
    <source>
        <strain evidence="1 2">LacV</strain>
    </source>
</reference>
<protein>
    <submittedName>
        <fullName evidence="1">Uncharacterized protein</fullName>
    </submittedName>
</protein>
<dbReference type="OrthoDB" id="1707889at2"/>
<dbReference type="RefSeq" id="WP_151861358.1">
    <property type="nucleotide sequence ID" value="NZ_WBZC01000031.1"/>
</dbReference>
<comment type="caution">
    <text evidence="1">The sequence shown here is derived from an EMBL/GenBank/DDBJ whole genome shotgun (WGS) entry which is preliminary data.</text>
</comment>
<organism evidence="1 2">
    <name type="scientific">Alkaliphilus pronyensis</name>
    <dbReference type="NCBI Taxonomy" id="1482732"/>
    <lineage>
        <taxon>Bacteria</taxon>
        <taxon>Bacillati</taxon>
        <taxon>Bacillota</taxon>
        <taxon>Clostridia</taxon>
        <taxon>Peptostreptococcales</taxon>
        <taxon>Natronincolaceae</taxon>
        <taxon>Alkaliphilus</taxon>
    </lineage>
</organism>
<gene>
    <name evidence="1" type="ORF">F8154_09370</name>
</gene>
<evidence type="ECO:0000313" key="1">
    <source>
        <dbReference type="EMBL" id="KAB3534137.1"/>
    </source>
</evidence>
<keyword evidence="2" id="KW-1185">Reference proteome</keyword>
<dbReference type="EMBL" id="WBZC01000031">
    <property type="protein sequence ID" value="KAB3534137.1"/>
    <property type="molecule type" value="Genomic_DNA"/>
</dbReference>
<dbReference type="AlphaFoldDB" id="A0A6I0F7H7"/>
<accession>A0A6I0F7H7</accession>
<evidence type="ECO:0000313" key="2">
    <source>
        <dbReference type="Proteomes" id="UP000432715"/>
    </source>
</evidence>
<dbReference type="Proteomes" id="UP000432715">
    <property type="component" value="Unassembled WGS sequence"/>
</dbReference>